<reference evidence="1 2" key="1">
    <citation type="submission" date="2015-07" db="EMBL/GenBank/DDBJ databases">
        <authorList>
            <person name="Noorani M."/>
        </authorList>
    </citation>
    <scope>NUCLEOTIDE SEQUENCE [LARGE SCALE GENOMIC DNA]</scope>
    <source>
        <strain evidence="1 2">NRRL B-24567</strain>
    </source>
</reference>
<dbReference type="PATRIC" id="fig|36816.3.peg.210"/>
<dbReference type="Proteomes" id="UP000037773">
    <property type="component" value="Unassembled WGS sequence"/>
</dbReference>
<protein>
    <submittedName>
        <fullName evidence="1">Uncharacterized protein</fullName>
    </submittedName>
</protein>
<evidence type="ECO:0000313" key="2">
    <source>
        <dbReference type="Proteomes" id="UP000037773"/>
    </source>
</evidence>
<evidence type="ECO:0000313" key="1">
    <source>
        <dbReference type="EMBL" id="KOT46786.1"/>
    </source>
</evidence>
<dbReference type="EMBL" id="LGCN01000001">
    <property type="protein sequence ID" value="KOT46786.1"/>
    <property type="molecule type" value="Genomic_DNA"/>
</dbReference>
<sequence>MTSSPKPLPDQWTINLHPVANLTILTLLDDAGVQREIGFSPLTPPGTTDRTVGALSEIADPGLRASAQKLISTFYERTARAQANADAFGAAVPDQRHLFDRLRSVVPGCLIELDVDDETLAVILKMTATGSAAGALLSLVARWPGSITADGQADGITQDLDGGDLTMRLDQAHAEDFLTWFRSQP</sequence>
<dbReference type="AlphaFoldDB" id="A0A0M9XB67"/>
<keyword evidence="2" id="KW-1185">Reference proteome</keyword>
<name>A0A0M9XB67_9ACTN</name>
<dbReference type="OrthoDB" id="4205060at2"/>
<proteinExistence type="predicted"/>
<organism evidence="1 2">
    <name type="scientific">Streptomyces caelestis</name>
    <dbReference type="NCBI Taxonomy" id="36816"/>
    <lineage>
        <taxon>Bacteria</taxon>
        <taxon>Bacillati</taxon>
        <taxon>Actinomycetota</taxon>
        <taxon>Actinomycetes</taxon>
        <taxon>Kitasatosporales</taxon>
        <taxon>Streptomycetaceae</taxon>
        <taxon>Streptomyces</taxon>
    </lineage>
</organism>
<dbReference type="RefSeq" id="WP_030380998.1">
    <property type="nucleotide sequence ID" value="NZ_LGCN01000001.1"/>
</dbReference>
<gene>
    <name evidence="1" type="ORF">ADK41_00975</name>
</gene>
<comment type="caution">
    <text evidence="1">The sequence shown here is derived from an EMBL/GenBank/DDBJ whole genome shotgun (WGS) entry which is preliminary data.</text>
</comment>
<accession>A0A0M9XB67</accession>